<gene>
    <name evidence="7" type="ORF">NP493_2136g00003</name>
</gene>
<organism evidence="7 8">
    <name type="scientific">Ridgeia piscesae</name>
    <name type="common">Tubeworm</name>
    <dbReference type="NCBI Taxonomy" id="27915"/>
    <lineage>
        <taxon>Eukaryota</taxon>
        <taxon>Metazoa</taxon>
        <taxon>Spiralia</taxon>
        <taxon>Lophotrochozoa</taxon>
        <taxon>Annelida</taxon>
        <taxon>Polychaeta</taxon>
        <taxon>Sedentaria</taxon>
        <taxon>Canalipalpata</taxon>
        <taxon>Sabellida</taxon>
        <taxon>Siboglinidae</taxon>
        <taxon>Ridgeia</taxon>
    </lineage>
</organism>
<evidence type="ECO:0000313" key="8">
    <source>
        <dbReference type="Proteomes" id="UP001209878"/>
    </source>
</evidence>
<feature type="transmembrane region" description="Helical" evidence="6">
    <location>
        <begin position="103"/>
        <end position="124"/>
    </location>
</feature>
<comment type="subcellular location">
    <subcellularLocation>
        <location evidence="1">Membrane</location>
        <topology evidence="1">Multi-pass membrane protein</topology>
    </subcellularLocation>
</comment>
<feature type="transmembrane region" description="Helical" evidence="6">
    <location>
        <begin position="144"/>
        <end position="162"/>
    </location>
</feature>
<keyword evidence="5 6" id="KW-0472">Membrane</keyword>
<evidence type="ECO:0000256" key="4">
    <source>
        <dbReference type="ARBA" id="ARBA00022989"/>
    </source>
</evidence>
<dbReference type="PANTHER" id="PTHR12570:SF92">
    <property type="entry name" value="SPICHTHYIN, ISOFORM B"/>
    <property type="match status" value="1"/>
</dbReference>
<reference evidence="7" key="1">
    <citation type="journal article" date="2023" name="Mol. Biol. Evol.">
        <title>Third-Generation Sequencing Reveals the Adaptive Role of the Epigenome in Three Deep-Sea Polychaetes.</title>
        <authorList>
            <person name="Perez M."/>
            <person name="Aroh O."/>
            <person name="Sun Y."/>
            <person name="Lan Y."/>
            <person name="Juniper S.K."/>
            <person name="Young C.R."/>
            <person name="Angers B."/>
            <person name="Qian P.Y."/>
        </authorList>
    </citation>
    <scope>NUCLEOTIDE SEQUENCE</scope>
    <source>
        <strain evidence="7">R07B-5</strain>
    </source>
</reference>
<sequence>MSETRDFYIGLGLATSSSVLIGSSFIVKKKALQALSVRAGQGGYGYLRDPLWWLGMTMMASGECINFAAYAFAPATMVTPLGALSVLVSAVLASRMLGEKLNILGKIGCLVCLLGSTVVVLHAPKEQNLNTLAELSEKLHDPGFVIYAFVVVVTVVVLIFYLEPRYGQKNPLVYVTVTGAIGSLTVMACKGLGVVIKQTLQGDNQLTNWLSWMLLVSVAFCISVQMIYLNKALDVFNTSVVTPILYVVFTSCVILASAILFKEWGGLPPDDIAGVLCGFFTVVSGIFLLQAFKDMSISMNNLARVKKDAPALPQCNGNYVSVPTAAYEERVELVDVKHNSFSSAPDSTMYKNGHRS</sequence>
<feature type="transmembrane region" description="Helical" evidence="6">
    <location>
        <begin position="67"/>
        <end position="91"/>
    </location>
</feature>
<dbReference type="GO" id="GO:0016020">
    <property type="term" value="C:membrane"/>
    <property type="evidence" value="ECO:0007669"/>
    <property type="project" value="UniProtKB-SubCell"/>
</dbReference>
<keyword evidence="3 6" id="KW-0812">Transmembrane</keyword>
<feature type="transmembrane region" description="Helical" evidence="6">
    <location>
        <begin position="272"/>
        <end position="292"/>
    </location>
</feature>
<evidence type="ECO:0000256" key="3">
    <source>
        <dbReference type="ARBA" id="ARBA00022692"/>
    </source>
</evidence>
<evidence type="ECO:0008006" key="9">
    <source>
        <dbReference type="Google" id="ProtNLM"/>
    </source>
</evidence>
<dbReference type="InterPro" id="IPR008521">
    <property type="entry name" value="Mg_trans_NIPA"/>
</dbReference>
<comment type="similarity">
    <text evidence="2">Belongs to the NIPA family.</text>
</comment>
<protein>
    <recommendedName>
        <fullName evidence="9">Magnesium transporter</fullName>
    </recommendedName>
</protein>
<evidence type="ECO:0000256" key="6">
    <source>
        <dbReference type="SAM" id="Phobius"/>
    </source>
</evidence>
<keyword evidence="8" id="KW-1185">Reference proteome</keyword>
<dbReference type="Proteomes" id="UP001209878">
    <property type="component" value="Unassembled WGS sequence"/>
</dbReference>
<dbReference type="AlphaFoldDB" id="A0AAD9JLD4"/>
<dbReference type="PANTHER" id="PTHR12570">
    <property type="match status" value="1"/>
</dbReference>
<evidence type="ECO:0000313" key="7">
    <source>
        <dbReference type="EMBL" id="KAK2154802.1"/>
    </source>
</evidence>
<keyword evidence="4 6" id="KW-1133">Transmembrane helix</keyword>
<dbReference type="Pfam" id="PF05653">
    <property type="entry name" value="Mg_trans_NIPA"/>
    <property type="match status" value="1"/>
</dbReference>
<dbReference type="EMBL" id="JAODUO010002132">
    <property type="protein sequence ID" value="KAK2154802.1"/>
    <property type="molecule type" value="Genomic_DNA"/>
</dbReference>
<dbReference type="SUPFAM" id="SSF103481">
    <property type="entry name" value="Multidrug resistance efflux transporter EmrE"/>
    <property type="match status" value="1"/>
</dbReference>
<accession>A0AAD9JLD4</accession>
<evidence type="ECO:0000256" key="1">
    <source>
        <dbReference type="ARBA" id="ARBA00004141"/>
    </source>
</evidence>
<feature type="transmembrane region" description="Helical" evidence="6">
    <location>
        <begin position="209"/>
        <end position="228"/>
    </location>
</feature>
<feature type="transmembrane region" description="Helical" evidence="6">
    <location>
        <begin position="7"/>
        <end position="27"/>
    </location>
</feature>
<dbReference type="InterPro" id="IPR037185">
    <property type="entry name" value="EmrE-like"/>
</dbReference>
<dbReference type="GO" id="GO:0015095">
    <property type="term" value="F:magnesium ion transmembrane transporter activity"/>
    <property type="evidence" value="ECO:0007669"/>
    <property type="project" value="InterPro"/>
</dbReference>
<evidence type="ECO:0000256" key="5">
    <source>
        <dbReference type="ARBA" id="ARBA00023136"/>
    </source>
</evidence>
<feature type="transmembrane region" description="Helical" evidence="6">
    <location>
        <begin position="240"/>
        <end position="260"/>
    </location>
</feature>
<feature type="transmembrane region" description="Helical" evidence="6">
    <location>
        <begin position="174"/>
        <end position="197"/>
    </location>
</feature>
<proteinExistence type="inferred from homology"/>
<name>A0AAD9JLD4_RIDPI</name>
<evidence type="ECO:0000256" key="2">
    <source>
        <dbReference type="ARBA" id="ARBA00007230"/>
    </source>
</evidence>
<comment type="caution">
    <text evidence="7">The sequence shown here is derived from an EMBL/GenBank/DDBJ whole genome shotgun (WGS) entry which is preliminary data.</text>
</comment>